<dbReference type="Gramene" id="Manes.10G091600.3.v8.1">
    <property type="protein sequence ID" value="Manes.10G091600.3.v8.1.CDS.1"/>
    <property type="gene ID" value="Manes.10G091600.v8.1"/>
</dbReference>
<evidence type="ECO:0000256" key="3">
    <source>
        <dbReference type="ARBA" id="ARBA00022741"/>
    </source>
</evidence>
<evidence type="ECO:0000313" key="12">
    <source>
        <dbReference type="Proteomes" id="UP000091857"/>
    </source>
</evidence>
<evidence type="ECO:0000256" key="4">
    <source>
        <dbReference type="ARBA" id="ARBA00022821"/>
    </source>
</evidence>
<keyword evidence="4" id="KW-0611">Plant defense</keyword>
<evidence type="ECO:0000256" key="6">
    <source>
        <dbReference type="SAM" id="MobiDB-lite"/>
    </source>
</evidence>
<dbReference type="GO" id="GO:0006952">
    <property type="term" value="P:defense response"/>
    <property type="evidence" value="ECO:0007669"/>
    <property type="project" value="UniProtKB-KW"/>
</dbReference>
<feature type="domain" description="Disease resistance protein winged helix" evidence="9">
    <location>
        <begin position="419"/>
        <end position="491"/>
    </location>
</feature>
<dbReference type="Gene3D" id="1.10.8.430">
    <property type="entry name" value="Helical domain of apoptotic protease-activating factors"/>
    <property type="match status" value="1"/>
</dbReference>
<evidence type="ECO:0000256" key="5">
    <source>
        <dbReference type="ARBA" id="ARBA00022840"/>
    </source>
</evidence>
<dbReference type="InterPro" id="IPR032675">
    <property type="entry name" value="LRR_dom_sf"/>
</dbReference>
<dbReference type="OrthoDB" id="1935327at2759"/>
<keyword evidence="5" id="KW-0067">ATP-binding</keyword>
<dbReference type="AlphaFoldDB" id="A0A2C9V6S4"/>
<organism evidence="11 12">
    <name type="scientific">Manihot esculenta</name>
    <name type="common">Cassava</name>
    <name type="synonym">Jatropha manihot</name>
    <dbReference type="NCBI Taxonomy" id="3983"/>
    <lineage>
        <taxon>Eukaryota</taxon>
        <taxon>Viridiplantae</taxon>
        <taxon>Streptophyta</taxon>
        <taxon>Embryophyta</taxon>
        <taxon>Tracheophyta</taxon>
        <taxon>Spermatophyta</taxon>
        <taxon>Magnoliopsida</taxon>
        <taxon>eudicotyledons</taxon>
        <taxon>Gunneridae</taxon>
        <taxon>Pentapetalae</taxon>
        <taxon>rosids</taxon>
        <taxon>fabids</taxon>
        <taxon>Malpighiales</taxon>
        <taxon>Euphorbiaceae</taxon>
        <taxon>Crotonoideae</taxon>
        <taxon>Manihoteae</taxon>
        <taxon>Manihot</taxon>
    </lineage>
</organism>
<sequence>MADIVLSPVLQVIFDRLASPILQVLGDRWDLKDNFQNLQQALLMAQAVLEEAEDQHVTNKAVQTWLLKLKAAAYDAEDLLDKLAAHLKKSEAQEAHFSSFFDAKKIVFDADEVRKKLQELQTVALEGSNFNLQQGNMIAASQFDERETGCFVIESEIYGRNKDKEEIVKLLLSREETNKGNLSFIPIIGMGGLGKTTLAQLAYYDDEVTQHFDVKLWVFVSDAFDVRIIKEAIESATMEKCENLAVNVLQSKLWALLHKKRYLVVLDDVWNEDQKAWDKLKPVFVGGMDGSKIVITTRNQKVALVTSFPTYPYYLKELDEDDCWKLFKHRAFPRGEESKYPNLVPIGKEIIKKCGGIPLAVKTMSVSMRFKKQEREWLFVQNSDLWKLDVYHKEILPVMKSSYLLLPSHLKRCFAFCSILPKGYEIKKEKLIQLWMAVGLIRSDGTRKPLEDIGEEYFQDLIWKSFFHDSGDFDNGDKSGYRMHHIIHDLAQSVAGHDSIVLEKGLPSCSLTQIRHAAVVCDSKNPEIHQALCKAKRLRTLILSPGGDTTEFPDQLFATSTFLRVLDMSASGLHYLVHSIGNCLCLRYLDLSYTPIRFLPYGTVEQLPFLQTLNLCGCINLKELPIIAKMMSLRHLDITGCESLTAMSPSFDALYKNYGRSFSRAAQHEKFFNSTFEPGFSSQLHILPTIVVGGFLDLMFLGRLNLQGELKIIHLENVNTSNDTENANLMEKDNLDSLGLYWGEKHDISILNPVQEDSKPPFLKREQHHSTGSSEQHQSDANAAEEVAKGLQPHQNLKMLVVKGYPGNRFPHWMLPNLTKVDLRDCPNCNYLPVLGNLLFLKTLILHGMPSLVHIGTEFYGEASGQLFPSLEELVLSDFLNLQEWLDPDGKDAFPKLSKLIVKKCPKLISMPLLASLEHLEIRKCSAVLFNSIKSASSLTVLAIEDVAEFSPSSEGIFVNNPLLSSLEIIACPGLCFLPSELGNLNALKSLKIHRCEELSSFQQGFQHFKALESLEICHCHCISIPEGIGSISSLRSLCIDNCDNLTSLPLSLKNLTCLEHLTIMNCRNLVSLPEDMHRLSALQSLTILSCSQVLSLPEELQHITTMH</sequence>
<dbReference type="Gene3D" id="1.20.5.4130">
    <property type="match status" value="1"/>
</dbReference>
<dbReference type="SUPFAM" id="SSF52058">
    <property type="entry name" value="L domain-like"/>
    <property type="match status" value="1"/>
</dbReference>
<dbReference type="GO" id="GO:0043531">
    <property type="term" value="F:ADP binding"/>
    <property type="evidence" value="ECO:0007669"/>
    <property type="project" value="InterPro"/>
</dbReference>
<dbReference type="Pfam" id="PF23559">
    <property type="entry name" value="WHD_DRP"/>
    <property type="match status" value="1"/>
</dbReference>
<dbReference type="Gene3D" id="1.10.10.10">
    <property type="entry name" value="Winged helix-like DNA-binding domain superfamily/Winged helix DNA-binding domain"/>
    <property type="match status" value="1"/>
</dbReference>
<evidence type="ECO:0000256" key="2">
    <source>
        <dbReference type="ARBA" id="ARBA00022737"/>
    </source>
</evidence>
<dbReference type="InterPro" id="IPR036388">
    <property type="entry name" value="WH-like_DNA-bd_sf"/>
</dbReference>
<dbReference type="SUPFAM" id="SSF52047">
    <property type="entry name" value="RNI-like"/>
    <property type="match status" value="1"/>
</dbReference>
<dbReference type="GO" id="GO:0051707">
    <property type="term" value="P:response to other organism"/>
    <property type="evidence" value="ECO:0007669"/>
    <property type="project" value="UniProtKB-ARBA"/>
</dbReference>
<dbReference type="Gene3D" id="3.80.10.10">
    <property type="entry name" value="Ribonuclease Inhibitor"/>
    <property type="match status" value="3"/>
</dbReference>
<protein>
    <recommendedName>
        <fullName evidence="13">NB-ARC domain-containing protein</fullName>
    </recommendedName>
</protein>
<feature type="domain" description="Disease resistance N-terminal" evidence="8">
    <location>
        <begin position="5"/>
        <end position="94"/>
    </location>
</feature>
<dbReference type="PANTHER" id="PTHR36766">
    <property type="entry name" value="PLANT BROAD-SPECTRUM MILDEW RESISTANCE PROTEIN RPW8"/>
    <property type="match status" value="1"/>
</dbReference>
<feature type="domain" description="R13L1/DRL21-like LRR repeat region" evidence="10">
    <location>
        <begin position="1004"/>
        <end position="1067"/>
    </location>
</feature>
<evidence type="ECO:0000313" key="11">
    <source>
        <dbReference type="EMBL" id="OAY39396.1"/>
    </source>
</evidence>
<dbReference type="InterPro" id="IPR041118">
    <property type="entry name" value="Rx_N"/>
</dbReference>
<comment type="caution">
    <text evidence="11">The sequence shown here is derived from an EMBL/GenBank/DDBJ whole genome shotgun (WGS) entry which is preliminary data.</text>
</comment>
<dbReference type="Pfam" id="PF25019">
    <property type="entry name" value="LRR_R13L1-DRL21"/>
    <property type="match status" value="2"/>
</dbReference>
<keyword evidence="3" id="KW-0547">Nucleotide-binding</keyword>
<evidence type="ECO:0000259" key="8">
    <source>
        <dbReference type="Pfam" id="PF18052"/>
    </source>
</evidence>
<accession>A0A2C9V6S4</accession>
<dbReference type="GO" id="GO:0005524">
    <property type="term" value="F:ATP binding"/>
    <property type="evidence" value="ECO:0007669"/>
    <property type="project" value="UniProtKB-KW"/>
</dbReference>
<dbReference type="Pfam" id="PF18052">
    <property type="entry name" value="Rx_N"/>
    <property type="match status" value="1"/>
</dbReference>
<evidence type="ECO:0000259" key="10">
    <source>
        <dbReference type="Pfam" id="PF25019"/>
    </source>
</evidence>
<dbReference type="SMR" id="A0A2C9V6S4"/>
<feature type="compositionally biased region" description="Basic and acidic residues" evidence="6">
    <location>
        <begin position="756"/>
        <end position="769"/>
    </location>
</feature>
<dbReference type="InterPro" id="IPR002182">
    <property type="entry name" value="NB-ARC"/>
</dbReference>
<dbReference type="FunFam" id="1.10.10.10:FF:000322">
    <property type="entry name" value="Probable disease resistance protein At1g63360"/>
    <property type="match status" value="1"/>
</dbReference>
<evidence type="ECO:0000256" key="1">
    <source>
        <dbReference type="ARBA" id="ARBA00022614"/>
    </source>
</evidence>
<dbReference type="InterPro" id="IPR042197">
    <property type="entry name" value="Apaf_helical"/>
</dbReference>
<keyword evidence="1" id="KW-0433">Leucine-rich repeat</keyword>
<evidence type="ECO:0008006" key="13">
    <source>
        <dbReference type="Google" id="ProtNLM"/>
    </source>
</evidence>
<evidence type="ECO:0000259" key="9">
    <source>
        <dbReference type="Pfam" id="PF23559"/>
    </source>
</evidence>
<dbReference type="PANTHER" id="PTHR36766:SF59">
    <property type="entry name" value="DISEASE RESISTANCE PROTEIN RGA2-LIKE"/>
    <property type="match status" value="1"/>
</dbReference>
<keyword evidence="12" id="KW-1185">Reference proteome</keyword>
<dbReference type="Pfam" id="PF00931">
    <property type="entry name" value="NB-ARC"/>
    <property type="match status" value="1"/>
</dbReference>
<dbReference type="SUPFAM" id="SSF52540">
    <property type="entry name" value="P-loop containing nucleoside triphosphate hydrolases"/>
    <property type="match status" value="1"/>
</dbReference>
<dbReference type="Gene3D" id="3.40.50.300">
    <property type="entry name" value="P-loop containing nucleotide triphosphate hydrolases"/>
    <property type="match status" value="1"/>
</dbReference>
<proteinExistence type="predicted"/>
<dbReference type="InterPro" id="IPR056789">
    <property type="entry name" value="LRR_R13L1-DRL21"/>
</dbReference>
<feature type="domain" description="NB-ARC" evidence="7">
    <location>
        <begin position="162"/>
        <end position="334"/>
    </location>
</feature>
<keyword evidence="2" id="KW-0677">Repeat</keyword>
<dbReference type="InterPro" id="IPR027417">
    <property type="entry name" value="P-loop_NTPase"/>
</dbReference>
<reference evidence="12" key="1">
    <citation type="journal article" date="2016" name="Nat. Biotechnol.">
        <title>Sequencing wild and cultivated cassava and related species reveals extensive interspecific hybridization and genetic diversity.</title>
        <authorList>
            <person name="Bredeson J.V."/>
            <person name="Lyons J.B."/>
            <person name="Prochnik S.E."/>
            <person name="Wu G.A."/>
            <person name="Ha C.M."/>
            <person name="Edsinger-Gonzales E."/>
            <person name="Grimwood J."/>
            <person name="Schmutz J."/>
            <person name="Rabbi I.Y."/>
            <person name="Egesi C."/>
            <person name="Nauluvula P."/>
            <person name="Lebot V."/>
            <person name="Ndunguru J."/>
            <person name="Mkamilo G."/>
            <person name="Bart R.S."/>
            <person name="Setter T.L."/>
            <person name="Gleadow R.M."/>
            <person name="Kulakow P."/>
            <person name="Ferguson M.E."/>
            <person name="Rounsley S."/>
            <person name="Rokhsar D.S."/>
        </authorList>
    </citation>
    <scope>NUCLEOTIDE SEQUENCE [LARGE SCALE GENOMIC DNA]</scope>
    <source>
        <strain evidence="12">cv. AM560-2</strain>
    </source>
</reference>
<dbReference type="FunFam" id="3.40.50.300:FF:001091">
    <property type="entry name" value="Probable disease resistance protein At1g61300"/>
    <property type="match status" value="1"/>
</dbReference>
<dbReference type="PRINTS" id="PR00364">
    <property type="entry name" value="DISEASERSIST"/>
</dbReference>
<feature type="region of interest" description="Disordered" evidence="6">
    <location>
        <begin position="754"/>
        <end position="787"/>
    </location>
</feature>
<dbReference type="Proteomes" id="UP000091857">
    <property type="component" value="Chromosome 10"/>
</dbReference>
<name>A0A2C9V6S4_MANES</name>
<dbReference type="EMBL" id="CM004396">
    <property type="protein sequence ID" value="OAY39396.1"/>
    <property type="molecule type" value="Genomic_DNA"/>
</dbReference>
<dbReference type="InterPro" id="IPR058922">
    <property type="entry name" value="WHD_DRP"/>
</dbReference>
<evidence type="ECO:0000259" key="7">
    <source>
        <dbReference type="Pfam" id="PF00931"/>
    </source>
</evidence>
<gene>
    <name evidence="11" type="ORF">MANES_10G091600v8</name>
</gene>
<feature type="compositionally biased region" description="Polar residues" evidence="6">
    <location>
        <begin position="770"/>
        <end position="781"/>
    </location>
</feature>
<feature type="domain" description="R13L1/DRL21-like LRR repeat region" evidence="10">
    <location>
        <begin position="701"/>
        <end position="849"/>
    </location>
</feature>